<comment type="subcellular location">
    <subcellularLocation>
        <location evidence="7">Mitochondrion</location>
    </subcellularLocation>
</comment>
<comment type="subunit">
    <text evidence="7">Homodimer.</text>
</comment>
<dbReference type="PANTHER" id="PTHR11735:SF6">
    <property type="entry name" value="TRNA N6-ADENOSINE THREONYLCARBAMOYLTRANSFERASE, MITOCHONDRIAL"/>
    <property type="match status" value="1"/>
</dbReference>
<dbReference type="GO" id="GO:0072670">
    <property type="term" value="P:mitochondrial tRNA threonylcarbamoyladenosine modification"/>
    <property type="evidence" value="ECO:0007669"/>
    <property type="project" value="TreeGrafter"/>
</dbReference>
<dbReference type="AlphaFoldDB" id="A0AAV5RR16"/>
<reference evidence="9 10" key="1">
    <citation type="journal article" date="2023" name="Elife">
        <title>Identification of key yeast species and microbe-microbe interactions impacting larval growth of Drosophila in the wild.</title>
        <authorList>
            <person name="Mure A."/>
            <person name="Sugiura Y."/>
            <person name="Maeda R."/>
            <person name="Honda K."/>
            <person name="Sakurai N."/>
            <person name="Takahashi Y."/>
            <person name="Watada M."/>
            <person name="Katoh T."/>
            <person name="Gotoh A."/>
            <person name="Gotoh Y."/>
            <person name="Taniguchi I."/>
            <person name="Nakamura K."/>
            <person name="Hayashi T."/>
            <person name="Katayama T."/>
            <person name="Uemura T."/>
            <person name="Hattori Y."/>
        </authorList>
    </citation>
    <scope>NUCLEOTIDE SEQUENCE [LARGE SCALE GENOMIC DNA]</scope>
    <source>
        <strain evidence="9 10">KH-74</strain>
    </source>
</reference>
<comment type="cofactor">
    <cofactor evidence="7">
        <name>a divalent metal cation</name>
        <dbReference type="ChEBI" id="CHEBI:60240"/>
    </cofactor>
    <text evidence="7">Binds 1 divalent metal cation per subunit.</text>
</comment>
<dbReference type="GO" id="GO:0061711">
    <property type="term" value="F:tRNA N(6)-L-threonylcarbamoyladenine synthase activity"/>
    <property type="evidence" value="ECO:0007669"/>
    <property type="project" value="UniProtKB-EC"/>
</dbReference>
<dbReference type="PANTHER" id="PTHR11735">
    <property type="entry name" value="TRNA N6-ADENOSINE THREONYLCARBAMOYLTRANSFERASE"/>
    <property type="match status" value="1"/>
</dbReference>
<evidence type="ECO:0000256" key="6">
    <source>
        <dbReference type="ARBA" id="ARBA00048117"/>
    </source>
</evidence>
<sequence length="395" mass="43506">MFATPFSVCARGASRQINATARRLYQVLAIETSCDDTSVAWLDHNPRSQRCHVLQNAKVTLDSVAQGGIVPTQAHEHHQGQLASLVKQVTTTVRDSYGSGRPDLICVTRGPGMMGSLSVGLNVAKGLSVAWDVPFIGVNHMLGHLLVPRLNDKDVQWPFVSLLVSGGHCILVRSTSVFDHTILEESIDIAAGDALDKCGREIGLRGIMIGKELDRYTQDVLDPWKEDSVVDDIKLPNPLTGTKKHKLGFSFAAFITSVKEFIKLHPIETLTAEQHKLLAARIEDAILEHIVTKIGHVVEGSPELFKECRSLVCSGGVSANSKLRLKLEKRFSSIFSKFHYPPLDLCTDNAVMIGWAGIEMYDECNHHIASDLDVLPLRKWSLEDIVAVSNFRTSK</sequence>
<evidence type="ECO:0000256" key="3">
    <source>
        <dbReference type="ARBA" id="ARBA00022694"/>
    </source>
</evidence>
<feature type="domain" description="Gcp-like" evidence="8">
    <location>
        <begin position="64"/>
        <end position="355"/>
    </location>
</feature>
<evidence type="ECO:0000256" key="1">
    <source>
        <dbReference type="ARBA" id="ARBA00012156"/>
    </source>
</evidence>
<dbReference type="Gene3D" id="3.30.420.40">
    <property type="match status" value="2"/>
</dbReference>
<organism evidence="9 10">
    <name type="scientific">Maudiozyma humilis</name>
    <name type="common">Sour dough yeast</name>
    <name type="synonym">Kazachstania humilis</name>
    <dbReference type="NCBI Taxonomy" id="51915"/>
    <lineage>
        <taxon>Eukaryota</taxon>
        <taxon>Fungi</taxon>
        <taxon>Dikarya</taxon>
        <taxon>Ascomycota</taxon>
        <taxon>Saccharomycotina</taxon>
        <taxon>Saccharomycetes</taxon>
        <taxon>Saccharomycetales</taxon>
        <taxon>Saccharomycetaceae</taxon>
        <taxon>Maudiozyma</taxon>
    </lineage>
</organism>
<keyword evidence="4 7" id="KW-0479">Metal-binding</keyword>
<dbReference type="NCBIfam" id="TIGR00329">
    <property type="entry name" value="gcp_kae1"/>
    <property type="match status" value="1"/>
</dbReference>
<dbReference type="PRINTS" id="PR00789">
    <property type="entry name" value="OSIALOPTASE"/>
</dbReference>
<dbReference type="InterPro" id="IPR017861">
    <property type="entry name" value="KAE1/TsaD"/>
</dbReference>
<dbReference type="HAMAP" id="MF_01445">
    <property type="entry name" value="TsaD"/>
    <property type="match status" value="1"/>
</dbReference>
<keyword evidence="3 7" id="KW-0819">tRNA processing</keyword>
<keyword evidence="2 7" id="KW-0808">Transferase</keyword>
<evidence type="ECO:0000313" key="9">
    <source>
        <dbReference type="EMBL" id="GMM53693.1"/>
    </source>
</evidence>
<dbReference type="Pfam" id="PF00814">
    <property type="entry name" value="TsaD"/>
    <property type="match status" value="1"/>
</dbReference>
<comment type="caution">
    <text evidence="9">The sequence shown here is derived from an EMBL/GenBank/DDBJ whole genome shotgun (WGS) entry which is preliminary data.</text>
</comment>
<evidence type="ECO:0000256" key="7">
    <source>
        <dbReference type="HAMAP-Rule" id="MF_03179"/>
    </source>
</evidence>
<dbReference type="SUPFAM" id="SSF53067">
    <property type="entry name" value="Actin-like ATPase domain"/>
    <property type="match status" value="2"/>
</dbReference>
<dbReference type="InterPro" id="IPR017860">
    <property type="entry name" value="Peptidase_M22_CS"/>
</dbReference>
<gene>
    <name evidence="7" type="primary">QRI7</name>
    <name evidence="9" type="ORF">DAKH74_003090</name>
</gene>
<protein>
    <recommendedName>
        <fullName evidence="1">N(6)-L-threonylcarbamoyladenine synthase</fullName>
        <ecNumber evidence="1">2.3.1.234</ecNumber>
    </recommendedName>
</protein>
<dbReference type="EC" id="2.3.1.234" evidence="1"/>
<evidence type="ECO:0000313" key="10">
    <source>
        <dbReference type="Proteomes" id="UP001377567"/>
    </source>
</evidence>
<evidence type="ECO:0000256" key="4">
    <source>
        <dbReference type="ARBA" id="ARBA00022723"/>
    </source>
</evidence>
<dbReference type="InterPro" id="IPR043129">
    <property type="entry name" value="ATPase_NBD"/>
</dbReference>
<comment type="catalytic activity">
    <reaction evidence="6 7">
        <text>L-threonylcarbamoyladenylate + adenosine(37) in tRNA = N(6)-L-threonylcarbamoyladenosine(37) in tRNA + AMP + H(+)</text>
        <dbReference type="Rhea" id="RHEA:37059"/>
        <dbReference type="Rhea" id="RHEA-COMP:10162"/>
        <dbReference type="Rhea" id="RHEA-COMP:10163"/>
        <dbReference type="ChEBI" id="CHEBI:15378"/>
        <dbReference type="ChEBI" id="CHEBI:73682"/>
        <dbReference type="ChEBI" id="CHEBI:74411"/>
        <dbReference type="ChEBI" id="CHEBI:74418"/>
        <dbReference type="ChEBI" id="CHEBI:456215"/>
        <dbReference type="EC" id="2.3.1.234"/>
    </reaction>
</comment>
<dbReference type="EMBL" id="BTGD01000001">
    <property type="protein sequence ID" value="GMM53693.1"/>
    <property type="molecule type" value="Genomic_DNA"/>
</dbReference>
<dbReference type="GO" id="GO:0005739">
    <property type="term" value="C:mitochondrion"/>
    <property type="evidence" value="ECO:0007669"/>
    <property type="project" value="UniProtKB-SubCell"/>
</dbReference>
<dbReference type="InterPro" id="IPR000905">
    <property type="entry name" value="Gcp-like_dom"/>
</dbReference>
<comment type="similarity">
    <text evidence="7">Belongs to the KAE1 / TsaD family.</text>
</comment>
<evidence type="ECO:0000259" key="8">
    <source>
        <dbReference type="Pfam" id="PF00814"/>
    </source>
</evidence>
<name>A0AAV5RR16_MAUHU</name>
<keyword evidence="7" id="KW-0496">Mitochondrion</keyword>
<accession>A0AAV5RR16</accession>
<dbReference type="Proteomes" id="UP001377567">
    <property type="component" value="Unassembled WGS sequence"/>
</dbReference>
<proteinExistence type="inferred from homology"/>
<keyword evidence="10" id="KW-1185">Reference proteome</keyword>
<evidence type="ECO:0000256" key="5">
    <source>
        <dbReference type="ARBA" id="ARBA00023315"/>
    </source>
</evidence>
<keyword evidence="5 7" id="KW-0012">Acyltransferase</keyword>
<dbReference type="PROSITE" id="PS01016">
    <property type="entry name" value="GLYCOPROTEASE"/>
    <property type="match status" value="1"/>
</dbReference>
<dbReference type="InterPro" id="IPR022450">
    <property type="entry name" value="TsaD"/>
</dbReference>
<evidence type="ECO:0000256" key="2">
    <source>
        <dbReference type="ARBA" id="ARBA00022679"/>
    </source>
</evidence>
<dbReference type="GO" id="GO:0046872">
    <property type="term" value="F:metal ion binding"/>
    <property type="evidence" value="ECO:0007669"/>
    <property type="project" value="UniProtKB-KW"/>
</dbReference>
<comment type="function">
    <text evidence="7">Required for the formation of a threonylcarbamoyl group on adenosine at position 37 (t(6)A37) in mitochondrial tRNAs that read codons beginning with adenine. Probably involved in the transfer of the threonylcarbamoyl moiety of threonylcarbamoyl-AMP (TC-AMP) to the N6 group of A37. Involved in mitochondrial genome maintenance.</text>
</comment>